<dbReference type="InParanoid" id="A0A2N3NEX8"/>
<dbReference type="STRING" id="41688.A0A2N3NEX8"/>
<keyword evidence="7" id="KW-1185">Reference proteome</keyword>
<dbReference type="EMBL" id="NLAX01000008">
    <property type="protein sequence ID" value="PKS11000.1"/>
    <property type="molecule type" value="Genomic_DNA"/>
</dbReference>
<evidence type="ECO:0000313" key="6">
    <source>
        <dbReference type="EMBL" id="PKS11000.1"/>
    </source>
</evidence>
<proteinExistence type="inferred from homology"/>
<protein>
    <submittedName>
        <fullName evidence="6">Uncharacterized protein</fullName>
    </submittedName>
</protein>
<dbReference type="GO" id="GO:0046872">
    <property type="term" value="F:metal ion binding"/>
    <property type="evidence" value="ECO:0007669"/>
    <property type="project" value="UniProtKB-KW"/>
</dbReference>
<comment type="cofactor">
    <cofactor evidence="1">
        <name>Zn(2+)</name>
        <dbReference type="ChEBI" id="CHEBI:29105"/>
    </cofactor>
</comment>
<dbReference type="GO" id="GO:0003939">
    <property type="term" value="F:L-iditol 2-dehydrogenase (NAD+) activity"/>
    <property type="evidence" value="ECO:0007669"/>
    <property type="project" value="TreeGrafter"/>
</dbReference>
<evidence type="ECO:0000256" key="1">
    <source>
        <dbReference type="ARBA" id="ARBA00001947"/>
    </source>
</evidence>
<name>A0A2N3NEX8_9PEZI</name>
<dbReference type="Gene3D" id="3.90.180.10">
    <property type="entry name" value="Medium-chain alcohol dehydrogenases, catalytic domain"/>
    <property type="match status" value="1"/>
</dbReference>
<dbReference type="PANTHER" id="PTHR43161">
    <property type="entry name" value="SORBITOL DEHYDROGENASE"/>
    <property type="match status" value="1"/>
</dbReference>
<dbReference type="SUPFAM" id="SSF51735">
    <property type="entry name" value="NAD(P)-binding Rossmann-fold domains"/>
    <property type="match status" value="1"/>
</dbReference>
<keyword evidence="5" id="KW-0560">Oxidoreductase</keyword>
<accession>A0A2N3NEX8</accession>
<dbReference type="PANTHER" id="PTHR43161:SF4">
    <property type="entry name" value="D-XYLULOSE REDUCTASE"/>
    <property type="match status" value="1"/>
</dbReference>
<keyword evidence="3" id="KW-0479">Metal-binding</keyword>
<organism evidence="6 7">
    <name type="scientific">Lomentospora prolificans</name>
    <dbReference type="NCBI Taxonomy" id="41688"/>
    <lineage>
        <taxon>Eukaryota</taxon>
        <taxon>Fungi</taxon>
        <taxon>Dikarya</taxon>
        <taxon>Ascomycota</taxon>
        <taxon>Pezizomycotina</taxon>
        <taxon>Sordariomycetes</taxon>
        <taxon>Hypocreomycetidae</taxon>
        <taxon>Microascales</taxon>
        <taxon>Microascaceae</taxon>
        <taxon>Lomentospora</taxon>
    </lineage>
</organism>
<comment type="similarity">
    <text evidence="2">Belongs to the zinc-containing alcohol dehydrogenase family.</text>
</comment>
<evidence type="ECO:0000256" key="3">
    <source>
        <dbReference type="ARBA" id="ARBA00022723"/>
    </source>
</evidence>
<gene>
    <name evidence="6" type="ORF">jhhlp_002759</name>
</gene>
<evidence type="ECO:0000256" key="5">
    <source>
        <dbReference type="ARBA" id="ARBA00023002"/>
    </source>
</evidence>
<evidence type="ECO:0000256" key="2">
    <source>
        <dbReference type="ARBA" id="ARBA00008072"/>
    </source>
</evidence>
<dbReference type="Proteomes" id="UP000233524">
    <property type="component" value="Unassembled WGS sequence"/>
</dbReference>
<reference evidence="6 7" key="1">
    <citation type="journal article" date="2017" name="G3 (Bethesda)">
        <title>First Draft Genome Sequence of the Pathogenic Fungus Lomentospora prolificans (Formerly Scedosporium prolificans).</title>
        <authorList>
            <person name="Luo R."/>
            <person name="Zimin A."/>
            <person name="Workman R."/>
            <person name="Fan Y."/>
            <person name="Pertea G."/>
            <person name="Grossman N."/>
            <person name="Wear M.P."/>
            <person name="Jia B."/>
            <person name="Miller H."/>
            <person name="Casadevall A."/>
            <person name="Timp W."/>
            <person name="Zhang S.X."/>
            <person name="Salzberg S.L."/>
        </authorList>
    </citation>
    <scope>NUCLEOTIDE SEQUENCE [LARGE SCALE GENOMIC DNA]</scope>
    <source>
        <strain evidence="6 7">JHH-5317</strain>
    </source>
</reference>
<dbReference type="Gene3D" id="3.40.50.720">
    <property type="entry name" value="NAD(P)-binding Rossmann-like Domain"/>
    <property type="match status" value="1"/>
</dbReference>
<dbReference type="InterPro" id="IPR036291">
    <property type="entry name" value="NAD(P)-bd_dom_sf"/>
</dbReference>
<keyword evidence="4" id="KW-0862">Zinc</keyword>
<comment type="caution">
    <text evidence="6">The sequence shown here is derived from an EMBL/GenBank/DDBJ whole genome shotgun (WGS) entry which is preliminary data.</text>
</comment>
<dbReference type="VEuPathDB" id="FungiDB:jhhlp_002759"/>
<evidence type="ECO:0000256" key="4">
    <source>
        <dbReference type="ARBA" id="ARBA00022833"/>
    </source>
</evidence>
<sequence>MAVARASGTHLIVIINIDSERLGFAKAFEPNCVTYQVRPGATAEEYGNRIRDLFERGVNGAAHTQTEHDMPHLVLNCTGVESSIITAAYTVPRGGFINVAGVSSNPTISNIPFMHLSLAEIQSRFINRYRDAWPAAIRAWDGRLIDPSKLDTLVTHRFRLEDAVKAMELVGGVWKTDGGERVVKVQIVDEPEN</sequence>
<dbReference type="OrthoDB" id="2148442at2759"/>
<dbReference type="AlphaFoldDB" id="A0A2N3NEX8"/>
<evidence type="ECO:0000313" key="7">
    <source>
        <dbReference type="Proteomes" id="UP000233524"/>
    </source>
</evidence>
<dbReference type="GO" id="GO:0006062">
    <property type="term" value="P:sorbitol catabolic process"/>
    <property type="evidence" value="ECO:0007669"/>
    <property type="project" value="TreeGrafter"/>
</dbReference>